<organism evidence="1 2">
    <name type="scientific">Bacillus manliponensis</name>
    <dbReference type="NCBI Taxonomy" id="574376"/>
    <lineage>
        <taxon>Bacteria</taxon>
        <taxon>Bacillati</taxon>
        <taxon>Bacillota</taxon>
        <taxon>Bacilli</taxon>
        <taxon>Bacillales</taxon>
        <taxon>Bacillaceae</taxon>
        <taxon>Bacillus</taxon>
        <taxon>Bacillus cereus group</taxon>
    </lineage>
</organism>
<sequence length="159" mass="18686">MIDCVSLLESYVCEQLSLDEFLDSLFDLAVRDFRDKENSTSVNDCIKIVFISTNMHKELDKFIEKYLVIKPDSEIFRYDYFPINASTYDVNGDLPIVDRLKAEMRDAIYLILLGTIETKDKKEFKNICSDWEEVFFIIWASRVEEVKKSFALAHSKREI</sequence>
<comment type="caution">
    <text evidence="1">The sequence shown here is derived from an EMBL/GenBank/DDBJ whole genome shotgun (WGS) entry which is preliminary data.</text>
</comment>
<name>A0A073JWA9_9BACI</name>
<dbReference type="EMBL" id="JOTN01000013">
    <property type="protein sequence ID" value="KEK18580.1"/>
    <property type="molecule type" value="Genomic_DNA"/>
</dbReference>
<reference evidence="1 2" key="1">
    <citation type="submission" date="2014-06" db="EMBL/GenBank/DDBJ databases">
        <title>Draft genome sequence of Bacillus manliponensis JCM 15802 (MCCC 1A00708).</title>
        <authorList>
            <person name="Lai Q."/>
            <person name="Liu Y."/>
            <person name="Shao Z."/>
        </authorList>
    </citation>
    <scope>NUCLEOTIDE SEQUENCE [LARGE SCALE GENOMIC DNA]</scope>
    <source>
        <strain evidence="1 2">JCM 15802</strain>
    </source>
</reference>
<dbReference type="RefSeq" id="WP_034640653.1">
    <property type="nucleotide sequence ID" value="NZ_CBCSJC010000014.1"/>
</dbReference>
<accession>A0A073JWA9</accession>
<gene>
    <name evidence="1" type="ORF">BAMA_04820</name>
</gene>
<dbReference type="AlphaFoldDB" id="A0A073JWA9"/>
<proteinExistence type="predicted"/>
<dbReference type="Proteomes" id="UP000027822">
    <property type="component" value="Unassembled WGS sequence"/>
</dbReference>
<protein>
    <submittedName>
        <fullName evidence="1">Uncharacterized protein</fullName>
    </submittedName>
</protein>
<evidence type="ECO:0000313" key="2">
    <source>
        <dbReference type="Proteomes" id="UP000027822"/>
    </source>
</evidence>
<evidence type="ECO:0000313" key="1">
    <source>
        <dbReference type="EMBL" id="KEK18580.1"/>
    </source>
</evidence>
<keyword evidence="2" id="KW-1185">Reference proteome</keyword>